<dbReference type="GO" id="GO:0009060">
    <property type="term" value="P:aerobic respiration"/>
    <property type="evidence" value="ECO:0007669"/>
    <property type="project" value="InterPro"/>
</dbReference>
<evidence type="ECO:0000256" key="9">
    <source>
        <dbReference type="ARBA" id="ARBA00022982"/>
    </source>
</evidence>
<feature type="transmembrane region" description="Helical" evidence="15">
    <location>
        <begin position="101"/>
        <end position="125"/>
    </location>
</feature>
<dbReference type="InterPro" id="IPR014207">
    <property type="entry name" value="Cyt_c_ubiqinol_oxidase_su1"/>
</dbReference>
<evidence type="ECO:0000313" key="17">
    <source>
        <dbReference type="EMBL" id="QBR00448.1"/>
    </source>
</evidence>
<evidence type="ECO:0000256" key="14">
    <source>
        <dbReference type="RuleBase" id="RU000370"/>
    </source>
</evidence>
<dbReference type="GO" id="GO:0005886">
    <property type="term" value="C:plasma membrane"/>
    <property type="evidence" value="ECO:0007669"/>
    <property type="project" value="UniProtKB-SubCell"/>
</dbReference>
<dbReference type="Gene3D" id="1.20.210.10">
    <property type="entry name" value="Cytochrome c oxidase-like, subunit I domain"/>
    <property type="match status" value="1"/>
</dbReference>
<name>A0A4P7CY94_9BURK</name>
<feature type="transmembrane region" description="Helical" evidence="15">
    <location>
        <begin position="58"/>
        <end position="81"/>
    </location>
</feature>
<dbReference type="PANTHER" id="PTHR10422">
    <property type="entry name" value="CYTOCHROME C OXIDASE SUBUNIT 1"/>
    <property type="match status" value="1"/>
</dbReference>
<evidence type="ECO:0000256" key="13">
    <source>
        <dbReference type="ARBA" id="ARBA00023136"/>
    </source>
</evidence>
<keyword evidence="9 14" id="KW-0249">Electron transport</keyword>
<feature type="transmembrane region" description="Helical" evidence="15">
    <location>
        <begin position="226"/>
        <end position="254"/>
    </location>
</feature>
<sequence>MFGKLTLEAIPFDQPIIMGATAFMALIVIGVLGLVIATGKWKTIWSEWLTSVDHKRIGLMYIIVAVLMLVRGFADAVMMRVQQAIAFDGPGYLPPHHYDQIFTAHGVIMIFFMAMALMVGLFNLVVPLQIGARDVAFPFLNSLSFWMTAISAILINLSLFVGEFAQVGWLAYPPLSELAYSPTVGVDYYIWAVQLSGVGTLITGINFFVTIIKMRAPGMSLMKMPVFTWTALCSNVLIMATFPILTIAVALLGFDRYLGMHFFTNDGGGNMMLYLNLIWAWGHPEVYILVLPAFGIYSEVMATFCKKPLFGYKTMVYASCAIMILAFLVWAHHFFTMGSGADVNAFFGIATMIIAIPTGVKIFNWLFTMYRGRVHFTAPVLWTIGFMVTFSIGGMTGVMMAIPGADFVLHNSLFLVAHFHNAIIGGVVFGYLAGLHYWFPKVFGLKPSEKLGKASFWCWFVGFYVAFVPIYVLGFMGATRRLNHYDNPAWHPYFIVAAIGVAIIALGVVFQVLQWVMAFVNRNKAECQDVTGDPWDGRTLEWATSSPPAVYNFALIPQVQDIDAFAHMKETGRGMGLAAKYSDIHMPSNTSAGFFVGMFSLVLGFSGVWHITWLGVLAFIAIVVTIAARSFGDDDGYYIPAAKVREIEEKRHRATVAAERKLDAVEA</sequence>
<evidence type="ECO:0000256" key="11">
    <source>
        <dbReference type="ARBA" id="ARBA00023004"/>
    </source>
</evidence>
<dbReference type="SUPFAM" id="SSF81442">
    <property type="entry name" value="Cytochrome c oxidase subunit I-like"/>
    <property type="match status" value="1"/>
</dbReference>
<dbReference type="PRINTS" id="PR01165">
    <property type="entry name" value="CYCOXIDASEI"/>
</dbReference>
<dbReference type="AlphaFoldDB" id="A0A4P7CY94"/>
<dbReference type="Proteomes" id="UP000295727">
    <property type="component" value="Chromosome 2"/>
</dbReference>
<dbReference type="InterPro" id="IPR036927">
    <property type="entry name" value="Cyt_c_oxase-like_su1_sf"/>
</dbReference>
<evidence type="ECO:0000256" key="2">
    <source>
        <dbReference type="ARBA" id="ARBA00009578"/>
    </source>
</evidence>
<evidence type="ECO:0000259" key="16">
    <source>
        <dbReference type="PROSITE" id="PS50855"/>
    </source>
</evidence>
<dbReference type="PROSITE" id="PS00077">
    <property type="entry name" value="COX1_CUB"/>
    <property type="match status" value="1"/>
</dbReference>
<keyword evidence="18" id="KW-1185">Reference proteome</keyword>
<feature type="transmembrane region" description="Helical" evidence="15">
    <location>
        <begin position="274"/>
        <end position="297"/>
    </location>
</feature>
<organism evidence="17 18">
    <name type="scientific">Paraburkholderia pallida</name>
    <dbReference type="NCBI Taxonomy" id="2547399"/>
    <lineage>
        <taxon>Bacteria</taxon>
        <taxon>Pseudomonadati</taxon>
        <taxon>Pseudomonadota</taxon>
        <taxon>Betaproteobacteria</taxon>
        <taxon>Burkholderiales</taxon>
        <taxon>Burkholderiaceae</taxon>
        <taxon>Paraburkholderia</taxon>
    </lineage>
</organism>
<keyword evidence="3 14" id="KW-0813">Transport</keyword>
<dbReference type="KEGG" id="ppai:E1956_25755"/>
<dbReference type="InterPro" id="IPR023616">
    <property type="entry name" value="Cyt_c_oxase-like_su1_dom"/>
</dbReference>
<evidence type="ECO:0000256" key="1">
    <source>
        <dbReference type="ARBA" id="ARBA00004651"/>
    </source>
</evidence>
<evidence type="ECO:0000256" key="5">
    <source>
        <dbReference type="ARBA" id="ARBA00022617"/>
    </source>
</evidence>
<evidence type="ECO:0000256" key="15">
    <source>
        <dbReference type="SAM" id="Phobius"/>
    </source>
</evidence>
<dbReference type="GO" id="GO:0009486">
    <property type="term" value="F:cytochrome bo3 ubiquinol oxidase activity"/>
    <property type="evidence" value="ECO:0007669"/>
    <property type="project" value="TreeGrafter"/>
</dbReference>
<feature type="transmembrane region" description="Helical" evidence="15">
    <location>
        <begin position="189"/>
        <end position="214"/>
    </location>
</feature>
<dbReference type="InterPro" id="IPR023615">
    <property type="entry name" value="Cyt_c_Oxase_su1_BS"/>
</dbReference>
<feature type="transmembrane region" description="Helical" evidence="15">
    <location>
        <begin position="343"/>
        <end position="367"/>
    </location>
</feature>
<evidence type="ECO:0000256" key="4">
    <source>
        <dbReference type="ARBA" id="ARBA00022475"/>
    </source>
</evidence>
<feature type="transmembrane region" description="Helical" evidence="15">
    <location>
        <begin position="456"/>
        <end position="478"/>
    </location>
</feature>
<dbReference type="Pfam" id="PF00115">
    <property type="entry name" value="COX1"/>
    <property type="match status" value="1"/>
</dbReference>
<dbReference type="GO" id="GO:0015990">
    <property type="term" value="P:electron transport coupled proton transport"/>
    <property type="evidence" value="ECO:0007669"/>
    <property type="project" value="TreeGrafter"/>
</dbReference>
<dbReference type="EMBL" id="CP038149">
    <property type="protein sequence ID" value="QBR00448.1"/>
    <property type="molecule type" value="Genomic_DNA"/>
</dbReference>
<dbReference type="NCBIfam" id="TIGR02843">
    <property type="entry name" value="CyoB"/>
    <property type="match status" value="1"/>
</dbReference>
<keyword evidence="4" id="KW-1003">Cell membrane</keyword>
<evidence type="ECO:0000256" key="8">
    <source>
        <dbReference type="ARBA" id="ARBA00022723"/>
    </source>
</evidence>
<comment type="similarity">
    <text evidence="2 14">Belongs to the heme-copper respiratory oxidase family.</text>
</comment>
<evidence type="ECO:0000256" key="12">
    <source>
        <dbReference type="ARBA" id="ARBA00023008"/>
    </source>
</evidence>
<keyword evidence="13 15" id="KW-0472">Membrane</keyword>
<protein>
    <submittedName>
        <fullName evidence="17">Cytochrome o ubiquinol oxidase subunit I</fullName>
    </submittedName>
</protein>
<dbReference type="OrthoDB" id="9803294at2"/>
<feature type="transmembrane region" description="Helical" evidence="15">
    <location>
        <begin position="490"/>
        <end position="513"/>
    </location>
</feature>
<accession>A0A4P7CY94</accession>
<dbReference type="GO" id="GO:0022904">
    <property type="term" value="P:respiratory electron transport chain"/>
    <property type="evidence" value="ECO:0007669"/>
    <property type="project" value="TreeGrafter"/>
</dbReference>
<dbReference type="GO" id="GO:0046872">
    <property type="term" value="F:metal ion binding"/>
    <property type="evidence" value="ECO:0007669"/>
    <property type="project" value="UniProtKB-KW"/>
</dbReference>
<keyword evidence="5 14" id="KW-0349">Heme</keyword>
<dbReference type="PANTHER" id="PTHR10422:SF35">
    <property type="entry name" value="CYTOCHROME BO(3) UBIQUINOL OXIDASE SUBUNIT 1"/>
    <property type="match status" value="1"/>
</dbReference>
<reference evidence="17 18" key="1">
    <citation type="submission" date="2019-03" db="EMBL/GenBank/DDBJ databases">
        <title>Paraburkholderia sp. 7MH5, isolated from subtropical forest soil.</title>
        <authorList>
            <person name="Gao Z.-H."/>
            <person name="Qiu L.-H."/>
        </authorList>
    </citation>
    <scope>NUCLEOTIDE SEQUENCE [LARGE SCALE GENOMIC DNA]</scope>
    <source>
        <strain evidence="17 18">7MH5</strain>
    </source>
</reference>
<proteinExistence type="inferred from homology"/>
<keyword evidence="11" id="KW-0408">Iron</keyword>
<feature type="domain" description="Cytochrome oxidase subunit I profile" evidence="16">
    <location>
        <begin position="39"/>
        <end position="560"/>
    </location>
</feature>
<gene>
    <name evidence="17" type="primary">cyoB</name>
    <name evidence="17" type="ORF">E1956_25755</name>
</gene>
<keyword evidence="8" id="KW-0479">Metal-binding</keyword>
<evidence type="ECO:0000256" key="10">
    <source>
        <dbReference type="ARBA" id="ARBA00022989"/>
    </source>
</evidence>
<feature type="transmembrane region" description="Helical" evidence="15">
    <location>
        <begin position="379"/>
        <end position="402"/>
    </location>
</feature>
<dbReference type="GO" id="GO:0020037">
    <property type="term" value="F:heme binding"/>
    <property type="evidence" value="ECO:0007669"/>
    <property type="project" value="InterPro"/>
</dbReference>
<feature type="transmembrane region" description="Helical" evidence="15">
    <location>
        <begin position="145"/>
        <end position="169"/>
    </location>
</feature>
<dbReference type="RefSeq" id="WP_134754101.1">
    <property type="nucleotide sequence ID" value="NZ_CP038149.1"/>
</dbReference>
<comment type="subcellular location">
    <subcellularLocation>
        <location evidence="1">Cell membrane</location>
        <topology evidence="1">Multi-pass membrane protein</topology>
    </subcellularLocation>
</comment>
<evidence type="ECO:0000256" key="7">
    <source>
        <dbReference type="ARBA" id="ARBA00022692"/>
    </source>
</evidence>
<evidence type="ECO:0000313" key="18">
    <source>
        <dbReference type="Proteomes" id="UP000295727"/>
    </source>
</evidence>
<feature type="transmembrane region" description="Helical" evidence="15">
    <location>
        <begin position="309"/>
        <end position="331"/>
    </location>
</feature>
<dbReference type="GO" id="GO:0004129">
    <property type="term" value="F:cytochrome-c oxidase activity"/>
    <property type="evidence" value="ECO:0007669"/>
    <property type="project" value="InterPro"/>
</dbReference>
<dbReference type="PROSITE" id="PS50855">
    <property type="entry name" value="COX1"/>
    <property type="match status" value="1"/>
</dbReference>
<keyword evidence="6 14" id="KW-0679">Respiratory chain</keyword>
<keyword evidence="12" id="KW-0186">Copper</keyword>
<dbReference type="InterPro" id="IPR000883">
    <property type="entry name" value="Cyt_C_Oxase_1"/>
</dbReference>
<evidence type="ECO:0000256" key="6">
    <source>
        <dbReference type="ARBA" id="ARBA00022660"/>
    </source>
</evidence>
<feature type="transmembrane region" description="Helical" evidence="15">
    <location>
        <begin position="414"/>
        <end position="435"/>
    </location>
</feature>
<dbReference type="CDD" id="cd01662">
    <property type="entry name" value="Ubiquinol_Oxidase_I"/>
    <property type="match status" value="1"/>
</dbReference>
<keyword evidence="7 14" id="KW-0812">Transmembrane</keyword>
<keyword evidence="10 15" id="KW-1133">Transmembrane helix</keyword>
<feature type="transmembrane region" description="Helical" evidence="15">
    <location>
        <begin position="611"/>
        <end position="628"/>
    </location>
</feature>
<evidence type="ECO:0000256" key="3">
    <source>
        <dbReference type="ARBA" id="ARBA00022448"/>
    </source>
</evidence>
<dbReference type="GO" id="GO:0016682">
    <property type="term" value="F:oxidoreductase activity, acting on diphenols and related substances as donors, oxygen as acceptor"/>
    <property type="evidence" value="ECO:0007669"/>
    <property type="project" value="InterPro"/>
</dbReference>
<dbReference type="FunFam" id="1.20.210.10:FF:000002">
    <property type="entry name" value="Cytochrome o ubiquinol oxidase, subunit I"/>
    <property type="match status" value="1"/>
</dbReference>
<feature type="transmembrane region" description="Helical" evidence="15">
    <location>
        <begin position="16"/>
        <end position="37"/>
    </location>
</feature>